<evidence type="ECO:0000313" key="2">
    <source>
        <dbReference type="Proteomes" id="UP000268469"/>
    </source>
</evidence>
<evidence type="ECO:0000313" key="1">
    <source>
        <dbReference type="EMBL" id="RKX69853.1"/>
    </source>
</evidence>
<accession>A0A660SGT3</accession>
<dbReference type="EMBL" id="QNBE01000063">
    <property type="protein sequence ID" value="RKX69853.1"/>
    <property type="molecule type" value="Genomic_DNA"/>
</dbReference>
<proteinExistence type="predicted"/>
<dbReference type="AlphaFoldDB" id="A0A660SGT3"/>
<protein>
    <recommendedName>
        <fullName evidence="3">HAD family hydrolase</fullName>
    </recommendedName>
</protein>
<reference evidence="1 2" key="1">
    <citation type="submission" date="2018-06" db="EMBL/GenBank/DDBJ databases">
        <title>Extensive metabolic versatility and redundancy in microbially diverse, dynamic hydrothermal sediments.</title>
        <authorList>
            <person name="Dombrowski N."/>
            <person name="Teske A."/>
            <person name="Baker B.J."/>
        </authorList>
    </citation>
    <scope>NUCLEOTIDE SEQUENCE [LARGE SCALE GENOMIC DNA]</scope>
    <source>
        <strain evidence="1">B36_G15</strain>
    </source>
</reference>
<evidence type="ECO:0008006" key="3">
    <source>
        <dbReference type="Google" id="ProtNLM"/>
    </source>
</evidence>
<dbReference type="InterPro" id="IPR036412">
    <property type="entry name" value="HAD-like_sf"/>
</dbReference>
<organism evidence="1 2">
    <name type="scientific">candidate division WOR-3 bacterium</name>
    <dbReference type="NCBI Taxonomy" id="2052148"/>
    <lineage>
        <taxon>Bacteria</taxon>
        <taxon>Bacteria division WOR-3</taxon>
    </lineage>
</organism>
<dbReference type="InterPro" id="IPR023214">
    <property type="entry name" value="HAD_sf"/>
</dbReference>
<sequence>MIDTIIFDIDGVLIDVSRSFRLVIAMVVADYFKTFEGYFGPSIITPQTTQVFKDRGGFNNDWELTEAAILLCYYYKEEYGRFLPIIDLPDWYQGGGLEELYQKTGLPRLNQNWIKRRFQIFYAGKRYCSRLYGFEPEEEITGLIEKERIVLRREFLSERFRYGIATGRTEAETYLALEKMGLEPSFFEAGIVWAVRKPDPTLLYQLVFDHGVYIGDTIDDLRMVQGFAHRKRTLSLVMVKPPFRKEIEIDQPDILFIADNVNDALLRLDRDRGEWT</sequence>
<gene>
    <name evidence="1" type="ORF">DRP53_06895</name>
</gene>
<dbReference type="Gene3D" id="3.40.50.1000">
    <property type="entry name" value="HAD superfamily/HAD-like"/>
    <property type="match status" value="1"/>
</dbReference>
<dbReference type="Proteomes" id="UP000268469">
    <property type="component" value="Unassembled WGS sequence"/>
</dbReference>
<dbReference type="SUPFAM" id="SSF56784">
    <property type="entry name" value="HAD-like"/>
    <property type="match status" value="1"/>
</dbReference>
<comment type="caution">
    <text evidence="1">The sequence shown here is derived from an EMBL/GenBank/DDBJ whole genome shotgun (WGS) entry which is preliminary data.</text>
</comment>
<name>A0A660SGT3_UNCW3</name>